<reference evidence="3 4" key="1">
    <citation type="submission" date="2016-12" db="EMBL/GenBank/DDBJ databases">
        <authorList>
            <person name="Song W.-J."/>
            <person name="Kurnit D.M."/>
        </authorList>
    </citation>
    <scope>NUCLEOTIDE SEQUENCE [LARGE SCALE GENOMIC DNA]</scope>
    <source>
        <strain evidence="3 4">CGMCC 1.10808</strain>
    </source>
</reference>
<organism evidence="3 4">
    <name type="scientific">Oceanicella actignis</name>
    <dbReference type="NCBI Taxonomy" id="1189325"/>
    <lineage>
        <taxon>Bacteria</taxon>
        <taxon>Pseudomonadati</taxon>
        <taxon>Pseudomonadota</taxon>
        <taxon>Alphaproteobacteria</taxon>
        <taxon>Rhodobacterales</taxon>
        <taxon>Paracoccaceae</taxon>
        <taxon>Oceanicella</taxon>
    </lineage>
</organism>
<dbReference type="Pfam" id="PF13229">
    <property type="entry name" value="Beta_helix"/>
    <property type="match status" value="1"/>
</dbReference>
<sequence length="492" mass="49605">MPAAPPTAPPDRAAPPEPPARRRPAPCPPGIRRRGAAALRAAAAALAALPALAAAGAELRVPAGPQAEERLQAALEAARPGDVVMLEAGRYALGRGLSLGADGATLEGAGAEATILSFEGREAGEAGLLVSGDDAILRGFAIEDAAPAALRVRGANGVALIGIRVARGAGGAPADGIVLERAGNALIDGVAVEGPWRAGVRIDRARNVLLRGSRIRGAQTGVALLDSSAVDVIDNALSENRIGIAIAARPGAAGPQGAGSEKAARDGAEPDGAASEGAGDAGPRAGRTRVLRNRIRASGAAERPASAADPTLAPAPAGAGLAVLGGVRDVEIFENDFAENRGANVLILAHPEADDSAAAAFPTRVHVHHNAFAPAGTPRVEEGSLAALLIEALGAPLPDVTWDGAMPRWSYFLLGQDAEDRISVHDNAHAPGARGFGNAHLMMRRLAPWLHRPDFGTAQLAPGLAPLPAARVIVRGQDVAAQAPSAEPAAAR</sequence>
<feature type="compositionally biased region" description="Pro residues" evidence="1">
    <location>
        <begin position="1"/>
        <end position="18"/>
    </location>
</feature>
<dbReference type="InterPro" id="IPR006626">
    <property type="entry name" value="PbH1"/>
</dbReference>
<dbReference type="Gene3D" id="2.160.20.10">
    <property type="entry name" value="Single-stranded right-handed beta-helix, Pectin lyase-like"/>
    <property type="match status" value="1"/>
</dbReference>
<keyword evidence="4" id="KW-1185">Reference proteome</keyword>
<feature type="region of interest" description="Disordered" evidence="1">
    <location>
        <begin position="1"/>
        <end position="32"/>
    </location>
</feature>
<dbReference type="AlphaFoldDB" id="A0A1M7S2C3"/>
<evidence type="ECO:0000259" key="2">
    <source>
        <dbReference type="Pfam" id="PF13229"/>
    </source>
</evidence>
<evidence type="ECO:0000313" key="3">
    <source>
        <dbReference type="EMBL" id="SHN52631.1"/>
    </source>
</evidence>
<evidence type="ECO:0000256" key="1">
    <source>
        <dbReference type="SAM" id="MobiDB-lite"/>
    </source>
</evidence>
<dbReference type="EMBL" id="FRDL01000001">
    <property type="protein sequence ID" value="SHN52631.1"/>
    <property type="molecule type" value="Genomic_DNA"/>
</dbReference>
<feature type="domain" description="Right handed beta helix" evidence="2">
    <location>
        <begin position="107"/>
        <end position="247"/>
    </location>
</feature>
<dbReference type="Proteomes" id="UP000184066">
    <property type="component" value="Unassembled WGS sequence"/>
</dbReference>
<feature type="region of interest" description="Disordered" evidence="1">
    <location>
        <begin position="251"/>
        <end position="290"/>
    </location>
</feature>
<accession>A0A1M7S2C3</accession>
<protein>
    <submittedName>
        <fullName evidence="3">Parallel beta-helix repeat-containing protein</fullName>
    </submittedName>
</protein>
<dbReference type="InterPro" id="IPR012334">
    <property type="entry name" value="Pectin_lyas_fold"/>
</dbReference>
<evidence type="ECO:0000313" key="4">
    <source>
        <dbReference type="Proteomes" id="UP000184066"/>
    </source>
</evidence>
<dbReference type="SMART" id="SM00710">
    <property type="entry name" value="PbH1"/>
    <property type="match status" value="7"/>
</dbReference>
<gene>
    <name evidence="3" type="ORF">SAMN05216200_101475</name>
</gene>
<dbReference type="InterPro" id="IPR011050">
    <property type="entry name" value="Pectin_lyase_fold/virulence"/>
</dbReference>
<dbReference type="RefSeq" id="WP_072746018.1">
    <property type="nucleotide sequence ID" value="NZ_FOHL01000002.1"/>
</dbReference>
<dbReference type="SUPFAM" id="SSF51126">
    <property type="entry name" value="Pectin lyase-like"/>
    <property type="match status" value="1"/>
</dbReference>
<proteinExistence type="predicted"/>
<feature type="compositionally biased region" description="Low complexity" evidence="1">
    <location>
        <begin position="270"/>
        <end position="283"/>
    </location>
</feature>
<name>A0A1M7S2C3_9RHOB</name>
<dbReference type="OrthoDB" id="733404at2"/>
<dbReference type="InterPro" id="IPR039448">
    <property type="entry name" value="Beta_helix"/>
</dbReference>
<dbReference type="STRING" id="1189325.SAMN04488119_10243"/>